<sequence>MSGQNKNRVTVKMNGRFWDEKRDDIPKEASRKRTPKDDTPRVRFQAPPLPFTDPFKEKGNEAWERMMQLRGVAAKETKPDIEFEQTSNATYESDYSFEDTEEKAYRSSPMSRIAALWPKGPFWRTTLTTGGAVAIGLLFGFLVLTVFSQKEFSESYGNVLSETVQTLTAPGAGTEQTTGKNGVAGPALPNESQKTQGASTNGNAVGQTAVALQLPAVNMYVAQAGVFQPDASPQTAVEPLEKAGIPHLLYKDASKQYMFAAAAPTRDAVLGFAASLKNKGMDIYVKEFSFPAFEGSVPVGKAANASGDPNVNAFFTHGVKLVQKLSAQSGLIITTGQLSPTAKETAELKEIHRQFLEESRKMEAKEAWKPLLDGMVNGVNLALAARDKMAEASVGKKVESAESYAWQVQAGVLAFFESYASWIQNARSST</sequence>
<feature type="compositionally biased region" description="Basic and acidic residues" evidence="1">
    <location>
        <begin position="17"/>
        <end position="41"/>
    </location>
</feature>
<dbReference type="RefSeq" id="WP_088906725.1">
    <property type="nucleotide sequence ID" value="NZ_CP018145.1"/>
</dbReference>
<keyword evidence="2" id="KW-0472">Membrane</keyword>
<evidence type="ECO:0000313" key="4">
    <source>
        <dbReference type="Proteomes" id="UP000197781"/>
    </source>
</evidence>
<organism evidence="3 4">
    <name type="scientific">Brevibacillus formosus</name>
    <dbReference type="NCBI Taxonomy" id="54913"/>
    <lineage>
        <taxon>Bacteria</taxon>
        <taxon>Bacillati</taxon>
        <taxon>Bacillota</taxon>
        <taxon>Bacilli</taxon>
        <taxon>Bacillales</taxon>
        <taxon>Paenibacillaceae</taxon>
        <taxon>Brevibacillus</taxon>
    </lineage>
</organism>
<dbReference type="AlphaFoldDB" id="A0A220MCY6"/>
<keyword evidence="2" id="KW-1133">Transmembrane helix</keyword>
<name>A0A220MCY6_9BACL</name>
<feature type="region of interest" description="Disordered" evidence="1">
    <location>
        <begin position="1"/>
        <end position="56"/>
    </location>
</feature>
<gene>
    <name evidence="3" type="ORF">BP422_04325</name>
</gene>
<dbReference type="Proteomes" id="UP000197781">
    <property type="component" value="Chromosome"/>
</dbReference>
<dbReference type="EMBL" id="CP018145">
    <property type="protein sequence ID" value="ASJ52848.1"/>
    <property type="molecule type" value="Genomic_DNA"/>
</dbReference>
<evidence type="ECO:0000256" key="1">
    <source>
        <dbReference type="SAM" id="MobiDB-lite"/>
    </source>
</evidence>
<dbReference type="KEGG" id="bfm:BP422_04325"/>
<accession>A0A220MCY6</accession>
<keyword evidence="2" id="KW-0812">Transmembrane</keyword>
<evidence type="ECO:0008006" key="5">
    <source>
        <dbReference type="Google" id="ProtNLM"/>
    </source>
</evidence>
<feature type="transmembrane region" description="Helical" evidence="2">
    <location>
        <begin position="127"/>
        <end position="147"/>
    </location>
</feature>
<feature type="region of interest" description="Disordered" evidence="1">
    <location>
        <begin position="170"/>
        <end position="202"/>
    </location>
</feature>
<evidence type="ECO:0000256" key="2">
    <source>
        <dbReference type="SAM" id="Phobius"/>
    </source>
</evidence>
<proteinExistence type="predicted"/>
<reference evidence="3 4" key="1">
    <citation type="submission" date="2016-11" db="EMBL/GenBank/DDBJ databases">
        <authorList>
            <person name="Jaros S."/>
            <person name="Januszkiewicz K."/>
            <person name="Wedrychowicz H."/>
        </authorList>
    </citation>
    <scope>NUCLEOTIDE SEQUENCE [LARGE SCALE GENOMIC DNA]</scope>
    <source>
        <strain evidence="3 4">NF2</strain>
    </source>
</reference>
<feature type="compositionally biased region" description="Polar residues" evidence="1">
    <location>
        <begin position="170"/>
        <end position="180"/>
    </location>
</feature>
<feature type="compositionally biased region" description="Polar residues" evidence="1">
    <location>
        <begin position="190"/>
        <end position="202"/>
    </location>
</feature>
<evidence type="ECO:0000313" key="3">
    <source>
        <dbReference type="EMBL" id="ASJ52848.1"/>
    </source>
</evidence>
<protein>
    <recommendedName>
        <fullName evidence="5">SPOR domain-containing protein</fullName>
    </recommendedName>
</protein>